<dbReference type="AlphaFoldDB" id="A0A6A4X1I4"/>
<organism evidence="2 3">
    <name type="scientific">Amphibalanus amphitrite</name>
    <name type="common">Striped barnacle</name>
    <name type="synonym">Balanus amphitrite</name>
    <dbReference type="NCBI Taxonomy" id="1232801"/>
    <lineage>
        <taxon>Eukaryota</taxon>
        <taxon>Metazoa</taxon>
        <taxon>Ecdysozoa</taxon>
        <taxon>Arthropoda</taxon>
        <taxon>Crustacea</taxon>
        <taxon>Multicrustacea</taxon>
        <taxon>Cirripedia</taxon>
        <taxon>Thoracica</taxon>
        <taxon>Thoracicalcarea</taxon>
        <taxon>Balanomorpha</taxon>
        <taxon>Balanoidea</taxon>
        <taxon>Balanidae</taxon>
        <taxon>Amphibalaninae</taxon>
        <taxon>Amphibalanus</taxon>
    </lineage>
</organism>
<evidence type="ECO:0000313" key="2">
    <source>
        <dbReference type="EMBL" id="KAF0311339.1"/>
    </source>
</evidence>
<sequence>MVREPSRPVTESVTASVTETVEWCGGAGVEGDSVRRTLCEEVASRWRGGEVGRPVAPPAGYVQTSGAPAPVMADEYGMDYGFMNELQMSHAGFAEHVQPSAVPQGHMMYGADPALEEMMFLAHPGPAKGGQLHAAASTPGSPPETPPGSSPQAGLTPFTVVRVAAESRGAGAAAGRLHGAPLR</sequence>
<dbReference type="OrthoDB" id="5974330at2759"/>
<gene>
    <name evidence="2" type="ORF">FJT64_017833</name>
</gene>
<dbReference type="Proteomes" id="UP000440578">
    <property type="component" value="Unassembled WGS sequence"/>
</dbReference>
<evidence type="ECO:0000256" key="1">
    <source>
        <dbReference type="SAM" id="MobiDB-lite"/>
    </source>
</evidence>
<feature type="compositionally biased region" description="Pro residues" evidence="1">
    <location>
        <begin position="140"/>
        <end position="149"/>
    </location>
</feature>
<keyword evidence="3" id="KW-1185">Reference proteome</keyword>
<feature type="region of interest" description="Disordered" evidence="1">
    <location>
        <begin position="124"/>
        <end position="158"/>
    </location>
</feature>
<name>A0A6A4X1I4_AMPAM</name>
<proteinExistence type="predicted"/>
<dbReference type="EMBL" id="VIIS01000243">
    <property type="protein sequence ID" value="KAF0311339.1"/>
    <property type="molecule type" value="Genomic_DNA"/>
</dbReference>
<accession>A0A6A4X1I4</accession>
<protein>
    <submittedName>
        <fullName evidence="2">Uncharacterized protein</fullName>
    </submittedName>
</protein>
<comment type="caution">
    <text evidence="2">The sequence shown here is derived from an EMBL/GenBank/DDBJ whole genome shotgun (WGS) entry which is preliminary data.</text>
</comment>
<reference evidence="2 3" key="1">
    <citation type="submission" date="2019-07" db="EMBL/GenBank/DDBJ databases">
        <title>Draft genome assembly of a fouling barnacle, Amphibalanus amphitrite (Darwin, 1854): The first reference genome for Thecostraca.</title>
        <authorList>
            <person name="Kim W."/>
        </authorList>
    </citation>
    <scope>NUCLEOTIDE SEQUENCE [LARGE SCALE GENOMIC DNA]</scope>
    <source>
        <strain evidence="2">SNU_AA5</strain>
        <tissue evidence="2">Soma without cirri and trophi</tissue>
    </source>
</reference>
<evidence type="ECO:0000313" key="3">
    <source>
        <dbReference type="Proteomes" id="UP000440578"/>
    </source>
</evidence>